<sequence>MLRMVSHGKRCVPVQSSCTKDASSSTNSKKSSHDGILQAGAQATEWARRRQREDQFSAHISSRARLSRELSNRNDNHSLSLSRFASPAHLPIRSLSHSSQHRSRVVVTLYPLICVTRRTLSQFSSIKPSRRFTLARPNAASYAPVRPSPRVGLLSVPCHGNPRRVHPPPSTYTAERMPLGFPHAVCLG</sequence>
<protein>
    <submittedName>
        <fullName evidence="2">Uncharacterized protein</fullName>
    </submittedName>
</protein>
<dbReference type="Proteomes" id="UP000308652">
    <property type="component" value="Unassembled WGS sequence"/>
</dbReference>
<keyword evidence="3" id="KW-1185">Reference proteome</keyword>
<evidence type="ECO:0000313" key="2">
    <source>
        <dbReference type="EMBL" id="TFK35836.1"/>
    </source>
</evidence>
<name>A0A5C3LUQ5_9AGAR</name>
<evidence type="ECO:0000256" key="1">
    <source>
        <dbReference type="SAM" id="MobiDB-lite"/>
    </source>
</evidence>
<evidence type="ECO:0000313" key="3">
    <source>
        <dbReference type="Proteomes" id="UP000308652"/>
    </source>
</evidence>
<feature type="region of interest" description="Disordered" evidence="1">
    <location>
        <begin position="1"/>
        <end position="50"/>
    </location>
</feature>
<proteinExistence type="predicted"/>
<organism evidence="2 3">
    <name type="scientific">Crucibulum laeve</name>
    <dbReference type="NCBI Taxonomy" id="68775"/>
    <lineage>
        <taxon>Eukaryota</taxon>
        <taxon>Fungi</taxon>
        <taxon>Dikarya</taxon>
        <taxon>Basidiomycota</taxon>
        <taxon>Agaricomycotina</taxon>
        <taxon>Agaricomycetes</taxon>
        <taxon>Agaricomycetidae</taxon>
        <taxon>Agaricales</taxon>
        <taxon>Agaricineae</taxon>
        <taxon>Nidulariaceae</taxon>
        <taxon>Crucibulum</taxon>
    </lineage>
</organism>
<gene>
    <name evidence="2" type="ORF">BDQ12DRAFT_265362</name>
</gene>
<dbReference type="AlphaFoldDB" id="A0A5C3LUQ5"/>
<reference evidence="2 3" key="1">
    <citation type="journal article" date="2019" name="Nat. Ecol. Evol.">
        <title>Megaphylogeny resolves global patterns of mushroom evolution.</title>
        <authorList>
            <person name="Varga T."/>
            <person name="Krizsan K."/>
            <person name="Foldi C."/>
            <person name="Dima B."/>
            <person name="Sanchez-Garcia M."/>
            <person name="Sanchez-Ramirez S."/>
            <person name="Szollosi G.J."/>
            <person name="Szarkandi J.G."/>
            <person name="Papp V."/>
            <person name="Albert L."/>
            <person name="Andreopoulos W."/>
            <person name="Angelini C."/>
            <person name="Antonin V."/>
            <person name="Barry K.W."/>
            <person name="Bougher N.L."/>
            <person name="Buchanan P."/>
            <person name="Buyck B."/>
            <person name="Bense V."/>
            <person name="Catcheside P."/>
            <person name="Chovatia M."/>
            <person name="Cooper J."/>
            <person name="Damon W."/>
            <person name="Desjardin D."/>
            <person name="Finy P."/>
            <person name="Geml J."/>
            <person name="Haridas S."/>
            <person name="Hughes K."/>
            <person name="Justo A."/>
            <person name="Karasinski D."/>
            <person name="Kautmanova I."/>
            <person name="Kiss B."/>
            <person name="Kocsube S."/>
            <person name="Kotiranta H."/>
            <person name="LaButti K.M."/>
            <person name="Lechner B.E."/>
            <person name="Liimatainen K."/>
            <person name="Lipzen A."/>
            <person name="Lukacs Z."/>
            <person name="Mihaltcheva S."/>
            <person name="Morgado L.N."/>
            <person name="Niskanen T."/>
            <person name="Noordeloos M.E."/>
            <person name="Ohm R.A."/>
            <person name="Ortiz-Santana B."/>
            <person name="Ovrebo C."/>
            <person name="Racz N."/>
            <person name="Riley R."/>
            <person name="Savchenko A."/>
            <person name="Shiryaev A."/>
            <person name="Soop K."/>
            <person name="Spirin V."/>
            <person name="Szebenyi C."/>
            <person name="Tomsovsky M."/>
            <person name="Tulloss R.E."/>
            <person name="Uehling J."/>
            <person name="Grigoriev I.V."/>
            <person name="Vagvolgyi C."/>
            <person name="Papp T."/>
            <person name="Martin F.M."/>
            <person name="Miettinen O."/>
            <person name="Hibbett D.S."/>
            <person name="Nagy L.G."/>
        </authorList>
    </citation>
    <scope>NUCLEOTIDE SEQUENCE [LARGE SCALE GENOMIC DNA]</scope>
    <source>
        <strain evidence="2 3">CBS 166.37</strain>
    </source>
</reference>
<dbReference type="EMBL" id="ML213618">
    <property type="protein sequence ID" value="TFK35836.1"/>
    <property type="molecule type" value="Genomic_DNA"/>
</dbReference>
<accession>A0A5C3LUQ5</accession>
<feature type="compositionally biased region" description="Basic residues" evidence="1">
    <location>
        <begin position="1"/>
        <end position="10"/>
    </location>
</feature>